<gene>
    <name evidence="1" type="ORF">N8T08_001670</name>
</gene>
<organism evidence="1 2">
    <name type="scientific">Aspergillus melleus</name>
    <dbReference type="NCBI Taxonomy" id="138277"/>
    <lineage>
        <taxon>Eukaryota</taxon>
        <taxon>Fungi</taxon>
        <taxon>Dikarya</taxon>
        <taxon>Ascomycota</taxon>
        <taxon>Pezizomycotina</taxon>
        <taxon>Eurotiomycetes</taxon>
        <taxon>Eurotiomycetidae</taxon>
        <taxon>Eurotiales</taxon>
        <taxon>Aspergillaceae</taxon>
        <taxon>Aspergillus</taxon>
        <taxon>Aspergillus subgen. Circumdati</taxon>
    </lineage>
</organism>
<comment type="caution">
    <text evidence="1">The sequence shown here is derived from an EMBL/GenBank/DDBJ whole genome shotgun (WGS) entry which is preliminary data.</text>
</comment>
<keyword evidence="2" id="KW-1185">Reference proteome</keyword>
<evidence type="ECO:0000313" key="2">
    <source>
        <dbReference type="Proteomes" id="UP001177260"/>
    </source>
</evidence>
<name>A0ACC3AMY8_9EURO</name>
<proteinExistence type="predicted"/>
<evidence type="ECO:0000313" key="1">
    <source>
        <dbReference type="EMBL" id="KAK1138930.1"/>
    </source>
</evidence>
<accession>A0ACC3AMY8</accession>
<reference evidence="1 2" key="1">
    <citation type="journal article" date="2023" name="ACS Omega">
        <title>Identification of the Neoaspergillic Acid Biosynthesis Gene Cluster by Establishing an In Vitro CRISPR-Ribonucleoprotein Genetic System in Aspergillus melleus.</title>
        <authorList>
            <person name="Yuan B."/>
            <person name="Grau M.F."/>
            <person name="Murata R.M."/>
            <person name="Torok T."/>
            <person name="Venkateswaran K."/>
            <person name="Stajich J.E."/>
            <person name="Wang C.C.C."/>
        </authorList>
    </citation>
    <scope>NUCLEOTIDE SEQUENCE [LARGE SCALE GENOMIC DNA]</scope>
    <source>
        <strain evidence="1 2">IMV 1140</strain>
    </source>
</reference>
<dbReference type="Proteomes" id="UP001177260">
    <property type="component" value="Unassembled WGS sequence"/>
</dbReference>
<protein>
    <submittedName>
        <fullName evidence="1">Uncharacterized protein</fullName>
    </submittedName>
</protein>
<sequence length="311" mass="34505">MPVQTPTSQDDVMEKGIQECYPPLPSLDYQNDDFQPHRGTPSPSVHGVNQNQSFTSEYRLYDLPARASSEPDVLIKEESFDPNDPTIGLFHPVPRPASLFIASRNMAMFPDAFADAKMEFDSTSLFASPEASNECFFGDSVSRRPEWTIDDVGSTPLLNELSPGRPIDTFMDTGLASMNDTCSPDSSLSWSSLGYETNLGMQQPQPQQALVNRNDVLCSNGPELFTPSDHYDHINAGYDQTVTIATTANDFHGLNSLELLNKCKRRGLSYKDIKRLGGFKEAESTLRGETALRSRKRLFGNRQGLPPLTQL</sequence>
<dbReference type="EMBL" id="JAOPJF010000123">
    <property type="protein sequence ID" value="KAK1138930.1"/>
    <property type="molecule type" value="Genomic_DNA"/>
</dbReference>